<keyword evidence="5" id="KW-0547">Nucleotide-binding</keyword>
<keyword evidence="11" id="KW-1185">Reference proteome</keyword>
<comment type="caution">
    <text evidence="10">The sequence shown here is derived from an EMBL/GenBank/DDBJ whole genome shotgun (WGS) entry which is preliminary data.</text>
</comment>
<dbReference type="InterPro" id="IPR036890">
    <property type="entry name" value="HATPase_C_sf"/>
</dbReference>
<keyword evidence="8" id="KW-0902">Two-component regulatory system</keyword>
<feature type="domain" description="Histidine kinase" evidence="9">
    <location>
        <begin position="4"/>
        <end position="225"/>
    </location>
</feature>
<evidence type="ECO:0000256" key="6">
    <source>
        <dbReference type="ARBA" id="ARBA00022777"/>
    </source>
</evidence>
<dbReference type="SMART" id="SM00387">
    <property type="entry name" value="HATPase_c"/>
    <property type="match status" value="1"/>
</dbReference>
<evidence type="ECO:0000256" key="2">
    <source>
        <dbReference type="ARBA" id="ARBA00012438"/>
    </source>
</evidence>
<comment type="catalytic activity">
    <reaction evidence="1">
        <text>ATP + protein L-histidine = ADP + protein N-phospho-L-histidine.</text>
        <dbReference type="EC" id="2.7.13.3"/>
    </reaction>
</comment>
<dbReference type="CDD" id="cd00082">
    <property type="entry name" value="HisKA"/>
    <property type="match status" value="1"/>
</dbReference>
<dbReference type="InterPro" id="IPR005467">
    <property type="entry name" value="His_kinase_dom"/>
</dbReference>
<dbReference type="SUPFAM" id="SSF47384">
    <property type="entry name" value="Homodimeric domain of signal transducing histidine kinase"/>
    <property type="match status" value="1"/>
</dbReference>
<evidence type="ECO:0000256" key="8">
    <source>
        <dbReference type="ARBA" id="ARBA00023012"/>
    </source>
</evidence>
<keyword evidence="3" id="KW-0597">Phosphoprotein</keyword>
<name>A0A5M6IT16_9PROT</name>
<dbReference type="PRINTS" id="PR00344">
    <property type="entry name" value="BCTRLSENSOR"/>
</dbReference>
<dbReference type="RefSeq" id="WP_150041596.1">
    <property type="nucleotide sequence ID" value="NZ_OW485601.1"/>
</dbReference>
<evidence type="ECO:0000256" key="4">
    <source>
        <dbReference type="ARBA" id="ARBA00022679"/>
    </source>
</evidence>
<evidence type="ECO:0000256" key="1">
    <source>
        <dbReference type="ARBA" id="ARBA00000085"/>
    </source>
</evidence>
<dbReference type="InterPro" id="IPR003594">
    <property type="entry name" value="HATPase_dom"/>
</dbReference>
<dbReference type="PROSITE" id="PS50109">
    <property type="entry name" value="HIS_KIN"/>
    <property type="match status" value="1"/>
</dbReference>
<dbReference type="PANTHER" id="PTHR43065">
    <property type="entry name" value="SENSOR HISTIDINE KINASE"/>
    <property type="match status" value="1"/>
</dbReference>
<dbReference type="SUPFAM" id="SSF55874">
    <property type="entry name" value="ATPase domain of HSP90 chaperone/DNA topoisomerase II/histidine kinase"/>
    <property type="match status" value="1"/>
</dbReference>
<dbReference type="Gene3D" id="1.10.287.130">
    <property type="match status" value="1"/>
</dbReference>
<evidence type="ECO:0000256" key="5">
    <source>
        <dbReference type="ARBA" id="ARBA00022741"/>
    </source>
</evidence>
<keyword evidence="7" id="KW-0067">ATP-binding</keyword>
<gene>
    <name evidence="10" type="ORF">F1189_14800</name>
</gene>
<accession>A0A5M6IT16</accession>
<dbReference type="EC" id="2.7.13.3" evidence="2"/>
<protein>
    <recommendedName>
        <fullName evidence="2">histidine kinase</fullName>
        <ecNumber evidence="2">2.7.13.3</ecNumber>
    </recommendedName>
</protein>
<evidence type="ECO:0000313" key="11">
    <source>
        <dbReference type="Proteomes" id="UP000325255"/>
    </source>
</evidence>
<keyword evidence="4" id="KW-0808">Transferase</keyword>
<dbReference type="GO" id="GO:0005524">
    <property type="term" value="F:ATP binding"/>
    <property type="evidence" value="ECO:0007669"/>
    <property type="project" value="UniProtKB-KW"/>
</dbReference>
<dbReference type="InterPro" id="IPR003661">
    <property type="entry name" value="HisK_dim/P_dom"/>
</dbReference>
<dbReference type="OrthoDB" id="9805722at2"/>
<dbReference type="EMBL" id="VWPK01000021">
    <property type="protein sequence ID" value="KAA5611402.1"/>
    <property type="molecule type" value="Genomic_DNA"/>
</dbReference>
<evidence type="ECO:0000256" key="7">
    <source>
        <dbReference type="ARBA" id="ARBA00022840"/>
    </source>
</evidence>
<sequence>MARAVAHEFNNILSVIITCLELLELDNQPDAVRREVLTQAREAALLGAGLVQRLQAGSAPPQRGERPTTATVLASTGQRLRGALGEHIRLVTEIAPDLWPISADRAKLETCLRHLAANARAAMPTGGTLLLTADNISVREPAASPPECQPPTGDYVAIAVTDTGRGMGGTVMAQALAPCGGTRPPDRDGGLGVVFDFVRQSGGHVRAETMPGEGTTIELLLPRCQERASADGAATAR</sequence>
<dbReference type="PANTHER" id="PTHR43065:SF46">
    <property type="entry name" value="C4-DICARBOXYLATE TRANSPORT SENSOR PROTEIN DCTB"/>
    <property type="match status" value="1"/>
</dbReference>
<dbReference type="InterPro" id="IPR004358">
    <property type="entry name" value="Sig_transdc_His_kin-like_C"/>
</dbReference>
<evidence type="ECO:0000256" key="3">
    <source>
        <dbReference type="ARBA" id="ARBA00022553"/>
    </source>
</evidence>
<dbReference type="Proteomes" id="UP000325255">
    <property type="component" value="Unassembled WGS sequence"/>
</dbReference>
<evidence type="ECO:0000259" key="9">
    <source>
        <dbReference type="PROSITE" id="PS50109"/>
    </source>
</evidence>
<dbReference type="Gene3D" id="3.30.565.10">
    <property type="entry name" value="Histidine kinase-like ATPase, C-terminal domain"/>
    <property type="match status" value="1"/>
</dbReference>
<dbReference type="GO" id="GO:0000155">
    <property type="term" value="F:phosphorelay sensor kinase activity"/>
    <property type="evidence" value="ECO:0007669"/>
    <property type="project" value="InterPro"/>
</dbReference>
<dbReference type="InterPro" id="IPR036097">
    <property type="entry name" value="HisK_dim/P_sf"/>
</dbReference>
<dbReference type="Pfam" id="PF02518">
    <property type="entry name" value="HATPase_c"/>
    <property type="match status" value="1"/>
</dbReference>
<reference evidence="10 11" key="1">
    <citation type="submission" date="2019-09" db="EMBL/GenBank/DDBJ databases">
        <title>Genome sequence of Rhodovastum atsumiense, a diverse member of the Acetobacteraceae family of non-sulfur purple photosynthetic bacteria.</title>
        <authorList>
            <person name="Meyer T."/>
            <person name="Kyndt J."/>
        </authorList>
    </citation>
    <scope>NUCLEOTIDE SEQUENCE [LARGE SCALE GENOMIC DNA]</scope>
    <source>
        <strain evidence="10 11">DSM 21279</strain>
    </source>
</reference>
<proteinExistence type="predicted"/>
<dbReference type="AlphaFoldDB" id="A0A5M6IT16"/>
<evidence type="ECO:0000313" key="10">
    <source>
        <dbReference type="EMBL" id="KAA5611402.1"/>
    </source>
</evidence>
<keyword evidence="6" id="KW-0418">Kinase</keyword>
<organism evidence="10 11">
    <name type="scientific">Rhodovastum atsumiense</name>
    <dbReference type="NCBI Taxonomy" id="504468"/>
    <lineage>
        <taxon>Bacteria</taxon>
        <taxon>Pseudomonadati</taxon>
        <taxon>Pseudomonadota</taxon>
        <taxon>Alphaproteobacteria</taxon>
        <taxon>Acetobacterales</taxon>
        <taxon>Acetobacteraceae</taxon>
        <taxon>Rhodovastum</taxon>
    </lineage>
</organism>